<evidence type="ECO:0000256" key="2">
    <source>
        <dbReference type="SAM" id="SignalP"/>
    </source>
</evidence>
<proteinExistence type="predicted"/>
<feature type="compositionally biased region" description="Basic and acidic residues" evidence="1">
    <location>
        <begin position="218"/>
        <end position="238"/>
    </location>
</feature>
<feature type="signal peptide" evidence="2">
    <location>
        <begin position="1"/>
        <end position="16"/>
    </location>
</feature>
<reference evidence="3" key="1">
    <citation type="submission" date="2020-07" db="EMBL/GenBank/DDBJ databases">
        <authorList>
            <person name="Lin J."/>
        </authorList>
    </citation>
    <scope>NUCLEOTIDE SEQUENCE</scope>
</reference>
<protein>
    <submittedName>
        <fullName evidence="3">Uncharacterized protein</fullName>
    </submittedName>
</protein>
<feature type="chain" id="PRO_5028061321" evidence="2">
    <location>
        <begin position="17"/>
        <end position="273"/>
    </location>
</feature>
<organism evidence="3">
    <name type="scientific">Ananas comosus var. bracteatus</name>
    <name type="common">red pineapple</name>
    <dbReference type="NCBI Taxonomy" id="296719"/>
    <lineage>
        <taxon>Eukaryota</taxon>
        <taxon>Viridiplantae</taxon>
        <taxon>Streptophyta</taxon>
        <taxon>Embryophyta</taxon>
        <taxon>Tracheophyta</taxon>
        <taxon>Spermatophyta</taxon>
        <taxon>Magnoliopsida</taxon>
        <taxon>Liliopsida</taxon>
        <taxon>Poales</taxon>
        <taxon>Bromeliaceae</taxon>
        <taxon>Bromelioideae</taxon>
        <taxon>Ananas</taxon>
    </lineage>
</organism>
<keyword evidence="2" id="KW-0732">Signal</keyword>
<dbReference type="AlphaFoldDB" id="A0A6V7QCP1"/>
<accession>A0A6V7QCP1</accession>
<feature type="compositionally biased region" description="Basic and acidic residues" evidence="1">
    <location>
        <begin position="263"/>
        <end position="273"/>
    </location>
</feature>
<sequence length="273" mass="29765">MIVLLCDLVFAAKASKLECFGAAGDPWYESVSSGHLVGPDGVPVWFSGLPVSYGNRFWEIDYGDPLWGFVSLVLWVSGLDTDLVDLLRSGRLVRTQCSDASVTGGCFELVHTSIDLVTALGGIHDTGSVWPPIGGVLIRIGRPAGRMDQVGAVSDSYVSWFSTPRGSCGCDPVVSLVRRANTKETLSEWTEELCICGGSEALPLRKKMLLLEGPKKEGLRMKQEGSATDDFKRWKSTLEDEEKEGIRAIGEGGFGEEGSREEEEQKKNSREEK</sequence>
<name>A0A6V7QCP1_ANACO</name>
<gene>
    <name evidence="3" type="ORF">CB5_LOCUS23837</name>
</gene>
<evidence type="ECO:0000256" key="1">
    <source>
        <dbReference type="SAM" id="MobiDB-lite"/>
    </source>
</evidence>
<dbReference type="EMBL" id="LR862135">
    <property type="protein sequence ID" value="CAD1840626.1"/>
    <property type="molecule type" value="Genomic_DNA"/>
</dbReference>
<feature type="region of interest" description="Disordered" evidence="1">
    <location>
        <begin position="218"/>
        <end position="273"/>
    </location>
</feature>
<evidence type="ECO:0000313" key="3">
    <source>
        <dbReference type="EMBL" id="CAD1840626.1"/>
    </source>
</evidence>